<organism evidence="2">
    <name type="scientific">Escherichia coli</name>
    <dbReference type="NCBI Taxonomy" id="562"/>
    <lineage>
        <taxon>Bacteria</taxon>
        <taxon>Pseudomonadati</taxon>
        <taxon>Pseudomonadota</taxon>
        <taxon>Gammaproteobacteria</taxon>
        <taxon>Enterobacterales</taxon>
        <taxon>Enterobacteriaceae</taxon>
        <taxon>Escherichia</taxon>
    </lineage>
</organism>
<reference evidence="2" key="2">
    <citation type="submission" date="2019-09" db="EMBL/GenBank/DDBJ databases">
        <authorList>
            <consortium name="NCBI Pathogen Detection Project"/>
        </authorList>
    </citation>
    <scope>NUCLEOTIDE SEQUENCE</scope>
    <source>
        <strain evidence="2">EC00668</strain>
    </source>
</reference>
<sequence>MASISSLGVGSGLDLSSILDSLTAAQKATLTPISNQQSSFTAKLSAYGTLK</sequence>
<reference evidence="2" key="1">
    <citation type="journal article" date="2018" name="Genome Biol.">
        <title>SKESA: strategic k-mer extension for scrupulous assemblies.</title>
        <authorList>
            <person name="Souvorov A."/>
            <person name="Agarwala R."/>
            <person name="Lipman D.J."/>
        </authorList>
    </citation>
    <scope>NUCLEOTIDE SEQUENCE</scope>
    <source>
        <strain evidence="2">EC00668</strain>
    </source>
</reference>
<evidence type="ECO:0000313" key="2">
    <source>
        <dbReference type="EMBL" id="HAJ0889704.1"/>
    </source>
</evidence>
<dbReference type="AlphaFoldDB" id="A0A7A6KTE0"/>
<feature type="domain" description="Flagellar hook-associated protein 2 N-terminal" evidence="1">
    <location>
        <begin position="11"/>
        <end position="51"/>
    </location>
</feature>
<feature type="non-terminal residue" evidence="2">
    <location>
        <position position="51"/>
    </location>
</feature>
<evidence type="ECO:0000259" key="1">
    <source>
        <dbReference type="Pfam" id="PF02465"/>
    </source>
</evidence>
<protein>
    <submittedName>
        <fullName evidence="2">Flagellar filament capping protein FliD</fullName>
    </submittedName>
</protein>
<dbReference type="Pfam" id="PF02465">
    <property type="entry name" value="FliD_N"/>
    <property type="match status" value="1"/>
</dbReference>
<proteinExistence type="predicted"/>
<accession>A0A7A6KTE0</accession>
<dbReference type="EMBL" id="DABGZC010000001">
    <property type="protein sequence ID" value="HAJ0889704.1"/>
    <property type="molecule type" value="Genomic_DNA"/>
</dbReference>
<keyword evidence="2" id="KW-0966">Cell projection</keyword>
<comment type="caution">
    <text evidence="2">The sequence shown here is derived from an EMBL/GenBank/DDBJ whole genome shotgun (WGS) entry which is preliminary data.</text>
</comment>
<keyword evidence="2" id="KW-0282">Flagellum</keyword>
<keyword evidence="2" id="KW-0969">Cilium</keyword>
<dbReference type="GO" id="GO:0009424">
    <property type="term" value="C:bacterial-type flagellum hook"/>
    <property type="evidence" value="ECO:0007669"/>
    <property type="project" value="InterPro"/>
</dbReference>
<name>A0A7A6KTE0_ECOLX</name>
<gene>
    <name evidence="2" type="primary">fliD</name>
    <name evidence="2" type="ORF">HL578_01315</name>
</gene>
<dbReference type="InterPro" id="IPR003481">
    <property type="entry name" value="FliD_N"/>
</dbReference>